<keyword evidence="3" id="KW-0804">Transcription</keyword>
<reference evidence="6" key="2">
    <citation type="submission" date="2020-09" db="EMBL/GenBank/DDBJ databases">
        <authorList>
            <person name="Sun Q."/>
            <person name="Ohkuma M."/>
        </authorList>
    </citation>
    <scope>NUCLEOTIDE SEQUENCE</scope>
    <source>
        <strain evidence="6">JCM 4646</strain>
    </source>
</reference>
<dbReference type="GeneID" id="95354416"/>
<dbReference type="InterPro" id="IPR050109">
    <property type="entry name" value="HTH-type_TetR-like_transc_reg"/>
</dbReference>
<proteinExistence type="predicted"/>
<dbReference type="GO" id="GO:0003700">
    <property type="term" value="F:DNA-binding transcription factor activity"/>
    <property type="evidence" value="ECO:0007669"/>
    <property type="project" value="TreeGrafter"/>
</dbReference>
<dbReference type="AlphaFoldDB" id="A0A919FYB0"/>
<dbReference type="InterPro" id="IPR009057">
    <property type="entry name" value="Homeodomain-like_sf"/>
</dbReference>
<accession>A0A919FYB0</accession>
<evidence type="ECO:0000256" key="1">
    <source>
        <dbReference type="ARBA" id="ARBA00023015"/>
    </source>
</evidence>
<dbReference type="SUPFAM" id="SSF46689">
    <property type="entry name" value="Homeodomain-like"/>
    <property type="match status" value="1"/>
</dbReference>
<sequence length="222" mass="23741">MPKTPAATHPPEELGLRERKKLQTGRKLWTVAIGLFVERGFDQVSVAEIAAAAEVSKMTVFNYFPTKEDLVLLPMEKHTGEVAETVRDRPAGCSAVAAVRDQYLAALDAQDPASGLCDQQAVLDVLRLIRDTPALALRARAASVRAEELLAAELRTASGDGDDLTARLAAAQLLATRRTLVMANQRRMVAGEPAGSVLPEARADALRAFALVEHGLGDYCGG</sequence>
<gene>
    <name evidence="6" type="ORF">GCM10018781_40110</name>
</gene>
<dbReference type="PANTHER" id="PTHR30055:SF234">
    <property type="entry name" value="HTH-TYPE TRANSCRIPTIONAL REGULATOR BETI"/>
    <property type="match status" value="1"/>
</dbReference>
<dbReference type="RefSeq" id="WP_190212258.1">
    <property type="nucleotide sequence ID" value="NZ_BNBO01000022.1"/>
</dbReference>
<evidence type="ECO:0000313" key="6">
    <source>
        <dbReference type="EMBL" id="GHH74134.1"/>
    </source>
</evidence>
<reference evidence="6" key="1">
    <citation type="journal article" date="2014" name="Int. J. Syst. Evol. Microbiol.">
        <title>Complete genome sequence of Corynebacterium casei LMG S-19264T (=DSM 44701T), isolated from a smear-ripened cheese.</title>
        <authorList>
            <consortium name="US DOE Joint Genome Institute (JGI-PGF)"/>
            <person name="Walter F."/>
            <person name="Albersmeier A."/>
            <person name="Kalinowski J."/>
            <person name="Ruckert C."/>
        </authorList>
    </citation>
    <scope>NUCLEOTIDE SEQUENCE</scope>
    <source>
        <strain evidence="6">JCM 4646</strain>
    </source>
</reference>
<evidence type="ECO:0000256" key="3">
    <source>
        <dbReference type="ARBA" id="ARBA00023163"/>
    </source>
</evidence>
<dbReference type="PRINTS" id="PR00455">
    <property type="entry name" value="HTHTETR"/>
</dbReference>
<dbReference type="Gene3D" id="1.10.10.60">
    <property type="entry name" value="Homeodomain-like"/>
    <property type="match status" value="1"/>
</dbReference>
<protein>
    <submittedName>
        <fullName evidence="6">TetR family transcriptional regulator</fullName>
    </submittedName>
</protein>
<dbReference type="Proteomes" id="UP000617734">
    <property type="component" value="Unassembled WGS sequence"/>
</dbReference>
<name>A0A919FYB0_9ACTN</name>
<organism evidence="6 7">
    <name type="scientific">Kitasatospora indigofera</name>
    <dbReference type="NCBI Taxonomy" id="67307"/>
    <lineage>
        <taxon>Bacteria</taxon>
        <taxon>Bacillati</taxon>
        <taxon>Actinomycetota</taxon>
        <taxon>Actinomycetes</taxon>
        <taxon>Kitasatosporales</taxon>
        <taxon>Streptomycetaceae</taxon>
        <taxon>Kitasatospora</taxon>
    </lineage>
</organism>
<evidence type="ECO:0000256" key="4">
    <source>
        <dbReference type="PROSITE-ProRule" id="PRU00335"/>
    </source>
</evidence>
<dbReference type="PANTHER" id="PTHR30055">
    <property type="entry name" value="HTH-TYPE TRANSCRIPTIONAL REGULATOR RUTR"/>
    <property type="match status" value="1"/>
</dbReference>
<keyword evidence="2 4" id="KW-0238">DNA-binding</keyword>
<dbReference type="GO" id="GO:0000976">
    <property type="term" value="F:transcription cis-regulatory region binding"/>
    <property type="evidence" value="ECO:0007669"/>
    <property type="project" value="TreeGrafter"/>
</dbReference>
<comment type="caution">
    <text evidence="6">The sequence shown here is derived from an EMBL/GenBank/DDBJ whole genome shotgun (WGS) entry which is preliminary data.</text>
</comment>
<dbReference type="InterPro" id="IPR001647">
    <property type="entry name" value="HTH_TetR"/>
</dbReference>
<evidence type="ECO:0000313" key="7">
    <source>
        <dbReference type="Proteomes" id="UP000617734"/>
    </source>
</evidence>
<dbReference type="PROSITE" id="PS50977">
    <property type="entry name" value="HTH_TETR_2"/>
    <property type="match status" value="1"/>
</dbReference>
<keyword evidence="7" id="KW-1185">Reference proteome</keyword>
<feature type="domain" description="HTH tetR-type" evidence="5">
    <location>
        <begin position="22"/>
        <end position="82"/>
    </location>
</feature>
<keyword evidence="1" id="KW-0805">Transcription regulation</keyword>
<dbReference type="Pfam" id="PF00440">
    <property type="entry name" value="TetR_N"/>
    <property type="match status" value="1"/>
</dbReference>
<evidence type="ECO:0000259" key="5">
    <source>
        <dbReference type="PROSITE" id="PS50977"/>
    </source>
</evidence>
<feature type="DNA-binding region" description="H-T-H motif" evidence="4">
    <location>
        <begin position="45"/>
        <end position="64"/>
    </location>
</feature>
<dbReference type="EMBL" id="BNBO01000022">
    <property type="protein sequence ID" value="GHH74134.1"/>
    <property type="molecule type" value="Genomic_DNA"/>
</dbReference>
<dbReference type="Gene3D" id="1.10.357.10">
    <property type="entry name" value="Tetracycline Repressor, domain 2"/>
    <property type="match status" value="1"/>
</dbReference>
<evidence type="ECO:0000256" key="2">
    <source>
        <dbReference type="ARBA" id="ARBA00023125"/>
    </source>
</evidence>